<feature type="region of interest" description="Disordered" evidence="1">
    <location>
        <begin position="236"/>
        <end position="266"/>
    </location>
</feature>
<evidence type="ECO:0000313" key="2">
    <source>
        <dbReference type="EMBL" id="EKX54847.1"/>
    </source>
</evidence>
<dbReference type="Proteomes" id="UP000011087">
    <property type="component" value="Unassembled WGS sequence"/>
</dbReference>
<feature type="compositionally biased region" description="Basic and acidic residues" evidence="1">
    <location>
        <begin position="174"/>
        <end position="196"/>
    </location>
</feature>
<reference evidence="2 4" key="1">
    <citation type="journal article" date="2012" name="Nature">
        <title>Algal genomes reveal evolutionary mosaicism and the fate of nucleomorphs.</title>
        <authorList>
            <consortium name="DOE Joint Genome Institute"/>
            <person name="Curtis B.A."/>
            <person name="Tanifuji G."/>
            <person name="Burki F."/>
            <person name="Gruber A."/>
            <person name="Irimia M."/>
            <person name="Maruyama S."/>
            <person name="Arias M.C."/>
            <person name="Ball S.G."/>
            <person name="Gile G.H."/>
            <person name="Hirakawa Y."/>
            <person name="Hopkins J.F."/>
            <person name="Kuo A."/>
            <person name="Rensing S.A."/>
            <person name="Schmutz J."/>
            <person name="Symeonidi A."/>
            <person name="Elias M."/>
            <person name="Eveleigh R.J."/>
            <person name="Herman E.K."/>
            <person name="Klute M.J."/>
            <person name="Nakayama T."/>
            <person name="Obornik M."/>
            <person name="Reyes-Prieto A."/>
            <person name="Armbrust E.V."/>
            <person name="Aves S.J."/>
            <person name="Beiko R.G."/>
            <person name="Coutinho P."/>
            <person name="Dacks J.B."/>
            <person name="Durnford D.G."/>
            <person name="Fast N.M."/>
            <person name="Green B.R."/>
            <person name="Grisdale C.J."/>
            <person name="Hempel F."/>
            <person name="Henrissat B."/>
            <person name="Hoppner M.P."/>
            <person name="Ishida K."/>
            <person name="Kim E."/>
            <person name="Koreny L."/>
            <person name="Kroth P.G."/>
            <person name="Liu Y."/>
            <person name="Malik S.B."/>
            <person name="Maier U.G."/>
            <person name="McRose D."/>
            <person name="Mock T."/>
            <person name="Neilson J.A."/>
            <person name="Onodera N.T."/>
            <person name="Poole A.M."/>
            <person name="Pritham E.J."/>
            <person name="Richards T.A."/>
            <person name="Rocap G."/>
            <person name="Roy S.W."/>
            <person name="Sarai C."/>
            <person name="Schaack S."/>
            <person name="Shirato S."/>
            <person name="Slamovits C.H."/>
            <person name="Spencer D.F."/>
            <person name="Suzuki S."/>
            <person name="Worden A.Z."/>
            <person name="Zauner S."/>
            <person name="Barry K."/>
            <person name="Bell C."/>
            <person name="Bharti A.K."/>
            <person name="Crow J.A."/>
            <person name="Grimwood J."/>
            <person name="Kramer R."/>
            <person name="Lindquist E."/>
            <person name="Lucas S."/>
            <person name="Salamov A."/>
            <person name="McFadden G.I."/>
            <person name="Lane C.E."/>
            <person name="Keeling P.J."/>
            <person name="Gray M.W."/>
            <person name="Grigoriev I.V."/>
            <person name="Archibald J.M."/>
        </authorList>
    </citation>
    <scope>NUCLEOTIDE SEQUENCE</scope>
    <source>
        <strain evidence="2 4">CCMP2712</strain>
    </source>
</reference>
<protein>
    <submittedName>
        <fullName evidence="2 3">Uncharacterized protein</fullName>
    </submittedName>
</protein>
<accession>L1K2Q3</accession>
<gene>
    <name evidence="2" type="ORF">GUITHDRAFT_149880</name>
</gene>
<feature type="region of interest" description="Disordered" evidence="1">
    <location>
        <begin position="46"/>
        <end position="75"/>
    </location>
</feature>
<reference evidence="4" key="2">
    <citation type="submission" date="2012-11" db="EMBL/GenBank/DDBJ databases">
        <authorList>
            <person name="Kuo A."/>
            <person name="Curtis B.A."/>
            <person name="Tanifuji G."/>
            <person name="Burki F."/>
            <person name="Gruber A."/>
            <person name="Irimia M."/>
            <person name="Maruyama S."/>
            <person name="Arias M.C."/>
            <person name="Ball S.G."/>
            <person name="Gile G.H."/>
            <person name="Hirakawa Y."/>
            <person name="Hopkins J.F."/>
            <person name="Rensing S.A."/>
            <person name="Schmutz J."/>
            <person name="Symeonidi A."/>
            <person name="Elias M."/>
            <person name="Eveleigh R.J."/>
            <person name="Herman E.K."/>
            <person name="Klute M.J."/>
            <person name="Nakayama T."/>
            <person name="Obornik M."/>
            <person name="Reyes-Prieto A."/>
            <person name="Armbrust E.V."/>
            <person name="Aves S.J."/>
            <person name="Beiko R.G."/>
            <person name="Coutinho P."/>
            <person name="Dacks J.B."/>
            <person name="Durnford D.G."/>
            <person name="Fast N.M."/>
            <person name="Green B.R."/>
            <person name="Grisdale C."/>
            <person name="Hempe F."/>
            <person name="Henrissat B."/>
            <person name="Hoppner M.P."/>
            <person name="Ishida K.-I."/>
            <person name="Kim E."/>
            <person name="Koreny L."/>
            <person name="Kroth P.G."/>
            <person name="Liu Y."/>
            <person name="Malik S.-B."/>
            <person name="Maier U.G."/>
            <person name="McRose D."/>
            <person name="Mock T."/>
            <person name="Neilson J.A."/>
            <person name="Onodera N.T."/>
            <person name="Poole A.M."/>
            <person name="Pritham E.J."/>
            <person name="Richards T.A."/>
            <person name="Rocap G."/>
            <person name="Roy S.W."/>
            <person name="Sarai C."/>
            <person name="Schaack S."/>
            <person name="Shirato S."/>
            <person name="Slamovits C.H."/>
            <person name="Spencer D.F."/>
            <person name="Suzuki S."/>
            <person name="Worden A.Z."/>
            <person name="Zauner S."/>
            <person name="Barry K."/>
            <person name="Bell C."/>
            <person name="Bharti A.K."/>
            <person name="Crow J.A."/>
            <person name="Grimwood J."/>
            <person name="Kramer R."/>
            <person name="Lindquist E."/>
            <person name="Lucas S."/>
            <person name="Salamov A."/>
            <person name="McFadden G.I."/>
            <person name="Lane C.E."/>
            <person name="Keeling P.J."/>
            <person name="Gray M.W."/>
            <person name="Grigoriev I.V."/>
            <person name="Archibald J.M."/>
        </authorList>
    </citation>
    <scope>NUCLEOTIDE SEQUENCE</scope>
    <source>
        <strain evidence="4">CCMP2712</strain>
    </source>
</reference>
<feature type="region of interest" description="Disordered" evidence="1">
    <location>
        <begin position="282"/>
        <end position="304"/>
    </location>
</feature>
<dbReference type="RefSeq" id="XP_005841827.1">
    <property type="nucleotide sequence ID" value="XM_005841770.1"/>
</dbReference>
<dbReference type="EMBL" id="JH992966">
    <property type="protein sequence ID" value="EKX54847.1"/>
    <property type="molecule type" value="Genomic_DNA"/>
</dbReference>
<dbReference type="AlphaFoldDB" id="L1K2Q3"/>
<dbReference type="GeneID" id="17311443"/>
<reference evidence="3" key="3">
    <citation type="submission" date="2016-03" db="UniProtKB">
        <authorList>
            <consortium name="EnsemblProtists"/>
        </authorList>
    </citation>
    <scope>IDENTIFICATION</scope>
</reference>
<dbReference type="EnsemblProtists" id="EKX54847">
    <property type="protein sequence ID" value="EKX54847"/>
    <property type="gene ID" value="GUITHDRAFT_149880"/>
</dbReference>
<feature type="region of interest" description="Disordered" evidence="1">
    <location>
        <begin position="154"/>
        <end position="207"/>
    </location>
</feature>
<organism evidence="2">
    <name type="scientific">Guillardia theta (strain CCMP2712)</name>
    <name type="common">Cryptophyte</name>
    <dbReference type="NCBI Taxonomy" id="905079"/>
    <lineage>
        <taxon>Eukaryota</taxon>
        <taxon>Cryptophyceae</taxon>
        <taxon>Pyrenomonadales</taxon>
        <taxon>Geminigeraceae</taxon>
        <taxon>Guillardia</taxon>
    </lineage>
</organism>
<evidence type="ECO:0000313" key="3">
    <source>
        <dbReference type="EnsemblProtists" id="EKX54847"/>
    </source>
</evidence>
<evidence type="ECO:0000256" key="1">
    <source>
        <dbReference type="SAM" id="MobiDB-lite"/>
    </source>
</evidence>
<feature type="region of interest" description="Disordered" evidence="1">
    <location>
        <begin position="103"/>
        <end position="130"/>
    </location>
</feature>
<dbReference type="HOGENOM" id="CLU_916578_0_0_1"/>
<dbReference type="PaxDb" id="55529-EKX54847"/>
<keyword evidence="4" id="KW-1185">Reference proteome</keyword>
<name>L1K2Q3_GUITC</name>
<dbReference type="KEGG" id="gtt:GUITHDRAFT_149880"/>
<sequence length="304" mass="34492">MLMLKRSKSFRRRPLIKMPSIRPTTAYWVCHFTRKVFQKNQFYSACSPGSPARSERNSSSSSSLGRRRSSRKESVVSRDSSSHFLYLDGKDSLEVDKFSAALSRSSSHNRGHRGSVSSSGPDREQEEEIVSASAQEELLQDYEEAYKQDLHNLFSPTSIDQPKPEADAGEAEESAMKQETPEEEMRKEKMPEEETRRARKGSAPLVRELLRPTRVMFDTSQRESARGCRVTWRVAGTRGEQRRDPLRPRTRSVVMARSMSKKEGESVDDLITLYAQLKKDEEARQRRGLVASGTCKTSEDGGSM</sequence>
<evidence type="ECO:0000313" key="4">
    <source>
        <dbReference type="Proteomes" id="UP000011087"/>
    </source>
</evidence>
<proteinExistence type="predicted"/>